<dbReference type="GO" id="GO:0052689">
    <property type="term" value="F:carboxylic ester hydrolase activity"/>
    <property type="evidence" value="ECO:0007669"/>
    <property type="project" value="InterPro"/>
</dbReference>
<feature type="domain" description="Fungal lipase-type" evidence="8">
    <location>
        <begin position="434"/>
        <end position="520"/>
    </location>
</feature>
<feature type="transmembrane region" description="Helical" evidence="7">
    <location>
        <begin position="66"/>
        <end position="86"/>
    </location>
</feature>
<keyword evidence="4" id="KW-0378">Hydrolase</keyword>
<evidence type="ECO:0000256" key="2">
    <source>
        <dbReference type="ARBA" id="ARBA00004496"/>
    </source>
</evidence>
<evidence type="ECO:0000256" key="3">
    <source>
        <dbReference type="ARBA" id="ARBA00022490"/>
    </source>
</evidence>
<dbReference type="Pfam" id="PF04987">
    <property type="entry name" value="PigN"/>
    <property type="match status" value="1"/>
</dbReference>
<feature type="domain" description="GPI ethanolamine phosphate transferase 1 C-terminal" evidence="9">
    <location>
        <begin position="3"/>
        <end position="267"/>
    </location>
</feature>
<name>A0A5N5F7G9_9ROSA</name>
<dbReference type="AlphaFoldDB" id="A0A5N5F7G9"/>
<dbReference type="PANTHER" id="PTHR46898">
    <property type="entry name" value="SENESCENCE-ASSOCIATED CARBOXYLESTERASE 101"/>
    <property type="match status" value="1"/>
</dbReference>
<keyword evidence="12" id="KW-1185">Reference proteome</keyword>
<keyword evidence="3" id="KW-0963">Cytoplasm</keyword>
<evidence type="ECO:0000256" key="7">
    <source>
        <dbReference type="SAM" id="Phobius"/>
    </source>
</evidence>
<dbReference type="GO" id="GO:0006506">
    <property type="term" value="P:GPI anchor biosynthetic process"/>
    <property type="evidence" value="ECO:0007669"/>
    <property type="project" value="InterPro"/>
</dbReference>
<feature type="transmembrane region" description="Helical" evidence="7">
    <location>
        <begin position="169"/>
        <end position="188"/>
    </location>
</feature>
<sequence>MIIMIGVAVRLLDLRTEGKYWLSICNHDKKKPKFPMLFQLQALLVGLSSIMVSISTSHRTEKQELLAVHQIINWSIAGFSMILPLFSANGLLSRLTSIFLGFAPTFLLLSIGYEAVFYGALSLVLISWILVENTLIYSSKVKRLSSSFSDMEDNVILDGRYLQLSDVRIPLIFMVLFNVAFFGTGNFASIASFEISSVYRFITVFSPFLMAALLIFKLFIPFLLVICVFSAITKLNRLPRLACYFLVILFSDVMTMHFFFLVRNTGSWMEIGNSISHFGIMSAQVVLCFCSLLSRTYTRKISTLVQISSAGLEIANVLVTSPPLHQSWDAVQKQKLQTAADPNAKMALYISETKHSNTIIISFLTSPVTLHDQQPMVSSLTLKDKGFSLFEFLCSKNAPSFSVNELAIEFFKFNHKNLDNLRKEVRIIVSLITDNLVESSKSSRIVITGHSFGGAVATLFTLWLLQSLDFSKAKRPLCITFGSPLIGDEKLRHCVLEFSTWTSCFLNVASINDPVPKVFLTSQASGYKPFGTFLLCSSSGGSCFEDADAILQLLVETSSQCVQNPVPNSGTQLFDYGKILNDLKTKALSRDDFELVEEDRVPLKAGIKTQLAAILGVLSSQQQQPNIEFESLIKKMVTHERKLVIQKTKVYSSFLKLNEAKKDMANMEWYKKESKDMGIGYYDRYRNKRYPSDIIAQEYKKKLYNYWHDTVTEAANKPQTEGAAMRVRFLFAGTNYRRMIEPLHIAEYYKEGGKNYVEERPPHFVLLEQWEERENPQLRSASKSNSKAKSVASSLNDDSCFWVHVEEALILCDELASNPHAKQKLIEFEHYVLDTLENFAVTPDIFLAQSSFMRWWNKYKEIVGSSYSSKFTDAMRRHTYRKYEDGVSVLAVL</sequence>
<feature type="transmembrane region" description="Helical" evidence="7">
    <location>
        <begin position="241"/>
        <end position="262"/>
    </location>
</feature>
<dbReference type="InterPro" id="IPR029058">
    <property type="entry name" value="AB_hydrolase_fold"/>
</dbReference>
<keyword evidence="7" id="KW-0472">Membrane</keyword>
<dbReference type="Gene3D" id="3.40.50.1820">
    <property type="entry name" value="alpha/beta hydrolase"/>
    <property type="match status" value="1"/>
</dbReference>
<feature type="transmembrane region" description="Helical" evidence="7">
    <location>
        <begin position="208"/>
        <end position="229"/>
    </location>
</feature>
<dbReference type="InterPro" id="IPR041266">
    <property type="entry name" value="EDS1_EP"/>
</dbReference>
<evidence type="ECO:0000256" key="4">
    <source>
        <dbReference type="ARBA" id="ARBA00022801"/>
    </source>
</evidence>
<dbReference type="GO" id="GO:0006952">
    <property type="term" value="P:defense response"/>
    <property type="evidence" value="ECO:0007669"/>
    <property type="project" value="UniProtKB-KW"/>
</dbReference>
<dbReference type="InterPro" id="IPR044603">
    <property type="entry name" value="SAG101-like"/>
</dbReference>
<dbReference type="InterPro" id="IPR017852">
    <property type="entry name" value="GPI_EtnP_transferase_1_C"/>
</dbReference>
<evidence type="ECO:0000259" key="8">
    <source>
        <dbReference type="Pfam" id="PF01764"/>
    </source>
</evidence>
<dbReference type="GO" id="GO:0005634">
    <property type="term" value="C:nucleus"/>
    <property type="evidence" value="ECO:0007669"/>
    <property type="project" value="UniProtKB-SubCell"/>
</dbReference>
<evidence type="ECO:0000256" key="1">
    <source>
        <dbReference type="ARBA" id="ARBA00004123"/>
    </source>
</evidence>
<dbReference type="SUPFAM" id="SSF53474">
    <property type="entry name" value="alpha/beta-Hydrolases"/>
    <property type="match status" value="1"/>
</dbReference>
<reference evidence="11 12" key="2">
    <citation type="submission" date="2019-11" db="EMBL/GenBank/DDBJ databases">
        <title>A de novo genome assembly of a pear dwarfing rootstock.</title>
        <authorList>
            <person name="Wang F."/>
            <person name="Wang J."/>
            <person name="Li S."/>
            <person name="Zhang Y."/>
            <person name="Fang M."/>
            <person name="Ma L."/>
            <person name="Zhao Y."/>
            <person name="Jiang S."/>
        </authorList>
    </citation>
    <scope>NUCLEOTIDE SEQUENCE [LARGE SCALE GENOMIC DNA]</scope>
    <source>
        <strain evidence="11">S2</strain>
        <tissue evidence="11">Leaf</tissue>
    </source>
</reference>
<keyword evidence="7" id="KW-0812">Transmembrane</keyword>
<feature type="transmembrane region" description="Helical" evidence="7">
    <location>
        <begin position="274"/>
        <end position="293"/>
    </location>
</feature>
<organism evidence="11 12">
    <name type="scientific">Pyrus ussuriensis x Pyrus communis</name>
    <dbReference type="NCBI Taxonomy" id="2448454"/>
    <lineage>
        <taxon>Eukaryota</taxon>
        <taxon>Viridiplantae</taxon>
        <taxon>Streptophyta</taxon>
        <taxon>Embryophyta</taxon>
        <taxon>Tracheophyta</taxon>
        <taxon>Spermatophyta</taxon>
        <taxon>Magnoliopsida</taxon>
        <taxon>eudicotyledons</taxon>
        <taxon>Gunneridae</taxon>
        <taxon>Pentapetalae</taxon>
        <taxon>rosids</taxon>
        <taxon>fabids</taxon>
        <taxon>Rosales</taxon>
        <taxon>Rosaceae</taxon>
        <taxon>Amygdaloideae</taxon>
        <taxon>Maleae</taxon>
        <taxon>Pyrus</taxon>
    </lineage>
</organism>
<evidence type="ECO:0000256" key="5">
    <source>
        <dbReference type="ARBA" id="ARBA00022821"/>
    </source>
</evidence>
<dbReference type="InterPro" id="IPR002921">
    <property type="entry name" value="Fungal_lipase-type"/>
</dbReference>
<keyword evidence="6" id="KW-0539">Nucleus</keyword>
<dbReference type="GO" id="GO:0005789">
    <property type="term" value="C:endoplasmic reticulum membrane"/>
    <property type="evidence" value="ECO:0007669"/>
    <property type="project" value="InterPro"/>
</dbReference>
<evidence type="ECO:0000313" key="12">
    <source>
        <dbReference type="Proteomes" id="UP000327157"/>
    </source>
</evidence>
<evidence type="ECO:0000259" key="10">
    <source>
        <dbReference type="Pfam" id="PF18117"/>
    </source>
</evidence>
<evidence type="ECO:0000259" key="9">
    <source>
        <dbReference type="Pfam" id="PF04987"/>
    </source>
</evidence>
<keyword evidence="5" id="KW-0611">Plant defense</keyword>
<feature type="transmembrane region" description="Helical" evidence="7">
    <location>
        <begin position="115"/>
        <end position="137"/>
    </location>
</feature>
<dbReference type="Pfam" id="PF01764">
    <property type="entry name" value="Lipase_3"/>
    <property type="match status" value="1"/>
</dbReference>
<dbReference type="GO" id="GO:0016740">
    <property type="term" value="F:transferase activity"/>
    <property type="evidence" value="ECO:0007669"/>
    <property type="project" value="InterPro"/>
</dbReference>
<comment type="caution">
    <text evidence="11">The sequence shown here is derived from an EMBL/GenBank/DDBJ whole genome shotgun (WGS) entry which is preliminary data.</text>
</comment>
<gene>
    <name evidence="11" type="ORF">D8674_041597</name>
</gene>
<dbReference type="OrthoDB" id="438440at2759"/>
<feature type="transmembrane region" description="Helical" evidence="7">
    <location>
        <begin position="445"/>
        <end position="465"/>
    </location>
</feature>
<dbReference type="PANTHER" id="PTHR46898:SF3">
    <property type="entry name" value="FUNGAL LIPASE-LIKE DOMAIN-CONTAINING PROTEIN"/>
    <property type="match status" value="1"/>
</dbReference>
<feature type="domain" description="EDS1 EP" evidence="10">
    <location>
        <begin position="665"/>
        <end position="872"/>
    </location>
</feature>
<dbReference type="Pfam" id="PF18117">
    <property type="entry name" value="EDS1_EP"/>
    <property type="match status" value="1"/>
</dbReference>
<protein>
    <submittedName>
        <fullName evidence="11">Senescence-associated carboxylesterase 101-like</fullName>
    </submittedName>
</protein>
<evidence type="ECO:0000256" key="6">
    <source>
        <dbReference type="ARBA" id="ARBA00023242"/>
    </source>
</evidence>
<comment type="subcellular location">
    <subcellularLocation>
        <location evidence="2">Cytoplasm</location>
    </subcellularLocation>
    <subcellularLocation>
        <location evidence="1">Nucleus</location>
    </subcellularLocation>
</comment>
<reference evidence="11 12" key="1">
    <citation type="submission" date="2019-09" db="EMBL/GenBank/DDBJ databases">
        <authorList>
            <person name="Ou C."/>
        </authorList>
    </citation>
    <scope>NUCLEOTIDE SEQUENCE [LARGE SCALE GENOMIC DNA]</scope>
    <source>
        <strain evidence="11">S2</strain>
        <tissue evidence="11">Leaf</tissue>
    </source>
</reference>
<accession>A0A5N5F7G9</accession>
<feature type="transmembrane region" description="Helical" evidence="7">
    <location>
        <begin position="36"/>
        <end position="54"/>
    </location>
</feature>
<dbReference type="EMBL" id="SMOL01000761">
    <property type="protein sequence ID" value="KAB2598996.1"/>
    <property type="molecule type" value="Genomic_DNA"/>
</dbReference>
<dbReference type="Proteomes" id="UP000327157">
    <property type="component" value="Unassembled WGS sequence"/>
</dbReference>
<evidence type="ECO:0000313" key="11">
    <source>
        <dbReference type="EMBL" id="KAB2598996.1"/>
    </source>
</evidence>
<proteinExistence type="predicted"/>
<keyword evidence="7" id="KW-1133">Transmembrane helix</keyword>